<dbReference type="EMBL" id="QYZD01000004">
    <property type="protein sequence ID" value="RJG25132.1"/>
    <property type="molecule type" value="Genomic_DNA"/>
</dbReference>
<accession>A0A3A3GPK8</accession>
<dbReference type="Proteomes" id="UP000266177">
    <property type="component" value="Unassembled WGS sequence"/>
</dbReference>
<dbReference type="AlphaFoldDB" id="A0A3A3GPK8"/>
<feature type="repeat" description="TPR" evidence="3">
    <location>
        <begin position="87"/>
        <end position="120"/>
    </location>
</feature>
<dbReference type="InterPro" id="IPR019734">
    <property type="entry name" value="TPR_rpt"/>
</dbReference>
<keyword evidence="4" id="KW-0472">Membrane</keyword>
<dbReference type="OrthoDB" id="2473447at2"/>
<evidence type="ECO:0000256" key="2">
    <source>
        <dbReference type="ARBA" id="ARBA00022803"/>
    </source>
</evidence>
<dbReference type="Gene3D" id="1.25.40.10">
    <property type="entry name" value="Tetratricopeptide repeat domain"/>
    <property type="match status" value="2"/>
</dbReference>
<dbReference type="SMART" id="SM00028">
    <property type="entry name" value="TPR"/>
    <property type="match status" value="4"/>
</dbReference>
<comment type="caution">
    <text evidence="5">The sequence shown here is derived from an EMBL/GenBank/DDBJ whole genome shotgun (WGS) entry which is preliminary data.</text>
</comment>
<dbReference type="PROSITE" id="PS50005">
    <property type="entry name" value="TPR"/>
    <property type="match status" value="1"/>
</dbReference>
<name>A0A3A3GPK8_PANTH</name>
<reference evidence="5 6" key="1">
    <citation type="submission" date="2018-09" db="EMBL/GenBank/DDBJ databases">
        <title>Paenibacillus SK2017-BO5.</title>
        <authorList>
            <person name="Piskunova J.V."/>
            <person name="Dubiley S.A."/>
            <person name="Severinov K.V."/>
        </authorList>
    </citation>
    <scope>NUCLEOTIDE SEQUENCE [LARGE SCALE GENOMIC DNA]</scope>
    <source>
        <strain evidence="5 6">BO5</strain>
    </source>
</reference>
<sequence>MSETTESETIELDDDWELEKQLYLKTDDLTNAGRHEEAIASAVEMLRYFPQHEGALYLMSLCYLRMERYGEAENTARELLAAHPGAEAGLDLMGMLCYETGDFRQAADYFKHCVELNPESPYYRKWLARAWYQGLDRDRAFQRFGYKLRPDYGSQVNKAIAMLHEALRLEPDSESHFLISLCYEALRIPEKEFEHLKEGILLDPEHINLHVRLACHYMMYGDLGSAQSHCELALMLDPNYSDALTVEQTIDTYRQNAKTYYNAKQQYWKAICRIHPAEADHWRLAAQIHLDYGARPLKELRTYLKLEPNDLEMQVTYGKLLYDDKQYLAAERHFRKLDTVYPGNVHIQSWLDTISHMNRINLYSAPVRRWLYRCLIHYPYWILLFLLVAPFYLIGQLFTRRK</sequence>
<dbReference type="PANTHER" id="PTHR45586">
    <property type="entry name" value="TPR REPEAT-CONTAINING PROTEIN PA4667"/>
    <property type="match status" value="1"/>
</dbReference>
<dbReference type="PANTHER" id="PTHR45586:SF1">
    <property type="entry name" value="LIPOPOLYSACCHARIDE ASSEMBLY PROTEIN B"/>
    <property type="match status" value="1"/>
</dbReference>
<keyword evidence="4" id="KW-0812">Transmembrane</keyword>
<keyword evidence="4" id="KW-1133">Transmembrane helix</keyword>
<protein>
    <submittedName>
        <fullName evidence="5">Uncharacterized protein</fullName>
    </submittedName>
</protein>
<evidence type="ECO:0000256" key="4">
    <source>
        <dbReference type="SAM" id="Phobius"/>
    </source>
</evidence>
<dbReference type="Pfam" id="PF13432">
    <property type="entry name" value="TPR_16"/>
    <property type="match status" value="1"/>
</dbReference>
<feature type="transmembrane region" description="Helical" evidence="4">
    <location>
        <begin position="378"/>
        <end position="398"/>
    </location>
</feature>
<dbReference type="Pfam" id="PF14559">
    <property type="entry name" value="TPR_19"/>
    <property type="match status" value="1"/>
</dbReference>
<dbReference type="InterPro" id="IPR011990">
    <property type="entry name" value="TPR-like_helical_dom_sf"/>
</dbReference>
<keyword evidence="2 3" id="KW-0802">TPR repeat</keyword>
<gene>
    <name evidence="5" type="ORF">DQX05_06560</name>
</gene>
<organism evidence="5 6">
    <name type="scientific">Paenibacillus thiaminolyticus</name>
    <name type="common">Bacillus thiaminolyticus</name>
    <dbReference type="NCBI Taxonomy" id="49283"/>
    <lineage>
        <taxon>Bacteria</taxon>
        <taxon>Bacillati</taxon>
        <taxon>Bacillota</taxon>
        <taxon>Bacilli</taxon>
        <taxon>Bacillales</taxon>
        <taxon>Paenibacillaceae</taxon>
        <taxon>Paenibacillus</taxon>
    </lineage>
</organism>
<evidence type="ECO:0000313" key="5">
    <source>
        <dbReference type="EMBL" id="RJG25132.1"/>
    </source>
</evidence>
<keyword evidence="1" id="KW-0677">Repeat</keyword>
<evidence type="ECO:0000256" key="1">
    <source>
        <dbReference type="ARBA" id="ARBA00022737"/>
    </source>
</evidence>
<dbReference type="RefSeq" id="WP_119791985.1">
    <property type="nucleotide sequence ID" value="NZ_QYZD01000004.1"/>
</dbReference>
<evidence type="ECO:0000313" key="6">
    <source>
        <dbReference type="Proteomes" id="UP000266177"/>
    </source>
</evidence>
<dbReference type="InterPro" id="IPR051012">
    <property type="entry name" value="CellSynth/LPSAsmb/PSIAsmb"/>
</dbReference>
<proteinExistence type="predicted"/>
<evidence type="ECO:0000256" key="3">
    <source>
        <dbReference type="PROSITE-ProRule" id="PRU00339"/>
    </source>
</evidence>
<dbReference type="SUPFAM" id="SSF48452">
    <property type="entry name" value="TPR-like"/>
    <property type="match status" value="2"/>
</dbReference>